<dbReference type="EMBL" id="CP072943">
    <property type="protein sequence ID" value="QTX31424.1"/>
    <property type="molecule type" value="Genomic_DNA"/>
</dbReference>
<proteinExistence type="inferred from homology"/>
<feature type="transmembrane region" description="Helical" evidence="7">
    <location>
        <begin position="199"/>
        <end position="218"/>
    </location>
</feature>
<dbReference type="PANTHER" id="PTHR30589:SF0">
    <property type="entry name" value="PHOSPHATIDYLGLYCEROL--PROLIPOPROTEIN DIACYLGLYCERYL TRANSFERASE"/>
    <property type="match status" value="1"/>
</dbReference>
<name>A0A9Q7AB61_9BACT</name>
<evidence type="ECO:0000256" key="5">
    <source>
        <dbReference type="ARBA" id="ARBA00022989"/>
    </source>
</evidence>
<feature type="transmembrane region" description="Helical" evidence="7">
    <location>
        <begin position="167"/>
        <end position="187"/>
    </location>
</feature>
<feature type="transmembrane region" description="Helical" evidence="7">
    <location>
        <begin position="49"/>
        <end position="67"/>
    </location>
</feature>
<keyword evidence="5 7" id="KW-1133">Transmembrane helix</keyword>
<feature type="transmembrane region" description="Helical" evidence="7">
    <location>
        <begin position="87"/>
        <end position="106"/>
    </location>
</feature>
<dbReference type="InterPro" id="IPR001640">
    <property type="entry name" value="Lgt"/>
</dbReference>
<keyword evidence="2" id="KW-1003">Cell membrane</keyword>
<dbReference type="NCBIfam" id="TIGR00544">
    <property type="entry name" value="lgt"/>
    <property type="match status" value="1"/>
</dbReference>
<keyword evidence="3 8" id="KW-0808">Transferase</keyword>
<dbReference type="AlphaFoldDB" id="A0A9Q7AB61"/>
<evidence type="ECO:0000256" key="6">
    <source>
        <dbReference type="ARBA" id="ARBA00023136"/>
    </source>
</evidence>
<reference evidence="9" key="1">
    <citation type="submission" date="2021-04" db="EMBL/GenBank/DDBJ databases">
        <title>A novel Synergistetes isolate from a pyrite-forming mixed culture.</title>
        <authorList>
            <person name="Bunk B."/>
            <person name="Sproer C."/>
            <person name="Spring S."/>
            <person name="Pester M."/>
        </authorList>
    </citation>
    <scope>NUCLEOTIDE SEQUENCE [LARGE SCALE GENOMIC DNA]</scope>
    <source>
        <strain evidence="9">J.5.4.2-T.3.5.2</strain>
    </source>
</reference>
<feature type="transmembrane region" description="Helical" evidence="7">
    <location>
        <begin position="118"/>
        <end position="144"/>
    </location>
</feature>
<evidence type="ECO:0000256" key="4">
    <source>
        <dbReference type="ARBA" id="ARBA00022692"/>
    </source>
</evidence>
<evidence type="ECO:0000256" key="2">
    <source>
        <dbReference type="ARBA" id="ARBA00022475"/>
    </source>
</evidence>
<accession>A0A9Q7AB61</accession>
<dbReference type="GO" id="GO:0008961">
    <property type="term" value="F:phosphatidylglycerol-prolipoprotein diacylglyceryl transferase activity"/>
    <property type="evidence" value="ECO:0007669"/>
    <property type="project" value="InterPro"/>
</dbReference>
<dbReference type="GO" id="GO:0005886">
    <property type="term" value="C:plasma membrane"/>
    <property type="evidence" value="ECO:0007669"/>
    <property type="project" value="InterPro"/>
</dbReference>
<evidence type="ECO:0000313" key="8">
    <source>
        <dbReference type="EMBL" id="QTX31424.1"/>
    </source>
</evidence>
<feature type="transmembrane region" description="Helical" evidence="7">
    <location>
        <begin position="12"/>
        <end position="28"/>
    </location>
</feature>
<dbReference type="RefSeq" id="WP_274372585.1">
    <property type="nucleotide sequence ID" value="NZ_CP072943.1"/>
</dbReference>
<gene>
    <name evidence="8" type="primary">lgt</name>
    <name evidence="8" type="ORF">KAR29_08560</name>
</gene>
<dbReference type="Proteomes" id="UP000671879">
    <property type="component" value="Chromosome"/>
</dbReference>
<comment type="similarity">
    <text evidence="1">Belongs to the Lgt family.</text>
</comment>
<dbReference type="KEGG" id="aram:KAR29_08560"/>
<dbReference type="GO" id="GO:0042158">
    <property type="term" value="P:lipoprotein biosynthetic process"/>
    <property type="evidence" value="ECO:0007669"/>
    <property type="project" value="InterPro"/>
</dbReference>
<sequence>MYPVLFHLGKIPVHSYYLIWTAALCLALEWTRHRAESAYGMGAARVSKVLFWGFIGMMIGARLGGYLDFWEVYAADPSRILRFWEGGMSSMTAFLGGGLTALFLLRREGSPIWPLAEAAALPAAALIFVGRWGCFLNGCCYGFVTGHPFGMHFPFDPPGLFRHPSQLYESLGAGLILFALFLAERVWPPLERRARDGALLWPLFMIFYGGMRFLLDFLREGDRIMGLRTGQLVGGAAFLVGLVWLVVSAVSSRRRGKVLV</sequence>
<evidence type="ECO:0000256" key="1">
    <source>
        <dbReference type="ARBA" id="ARBA00007150"/>
    </source>
</evidence>
<keyword evidence="6 7" id="KW-0472">Membrane</keyword>
<keyword evidence="4 7" id="KW-0812">Transmembrane</keyword>
<organism evidence="8 9">
    <name type="scientific">Aminithiophilus ramosus</name>
    <dbReference type="NCBI Taxonomy" id="3029084"/>
    <lineage>
        <taxon>Bacteria</taxon>
        <taxon>Thermotogati</taxon>
        <taxon>Synergistota</taxon>
        <taxon>Synergistia</taxon>
        <taxon>Synergistales</taxon>
        <taxon>Aminithiophilaceae</taxon>
        <taxon>Aminithiophilus</taxon>
    </lineage>
</organism>
<protein>
    <submittedName>
        <fullName evidence="8">Prolipoprotein diacylglyceryl transferase</fullName>
    </submittedName>
</protein>
<dbReference type="Pfam" id="PF01790">
    <property type="entry name" value="LGT"/>
    <property type="match status" value="1"/>
</dbReference>
<evidence type="ECO:0000313" key="9">
    <source>
        <dbReference type="Proteomes" id="UP000671879"/>
    </source>
</evidence>
<evidence type="ECO:0000256" key="7">
    <source>
        <dbReference type="SAM" id="Phobius"/>
    </source>
</evidence>
<feature type="transmembrane region" description="Helical" evidence="7">
    <location>
        <begin position="230"/>
        <end position="250"/>
    </location>
</feature>
<dbReference type="PANTHER" id="PTHR30589">
    <property type="entry name" value="PROLIPOPROTEIN DIACYLGLYCERYL TRANSFERASE"/>
    <property type="match status" value="1"/>
</dbReference>
<evidence type="ECO:0000256" key="3">
    <source>
        <dbReference type="ARBA" id="ARBA00022679"/>
    </source>
</evidence>
<keyword evidence="9" id="KW-1185">Reference proteome</keyword>